<protein>
    <submittedName>
        <fullName evidence="7">Amino acid/amide ABC transporter membrane protein 2 (HAAT family)</fullName>
    </submittedName>
</protein>
<proteinExistence type="predicted"/>
<feature type="transmembrane region" description="Helical" evidence="6">
    <location>
        <begin position="198"/>
        <end position="217"/>
    </location>
</feature>
<dbReference type="AlphaFoldDB" id="A0A286I8T9"/>
<keyword evidence="5 6" id="KW-0472">Membrane</keyword>
<dbReference type="CDD" id="cd06581">
    <property type="entry name" value="TM_PBP1_LivM_like"/>
    <property type="match status" value="1"/>
</dbReference>
<feature type="transmembrane region" description="Helical" evidence="6">
    <location>
        <begin position="141"/>
        <end position="162"/>
    </location>
</feature>
<name>A0A286I8T9_9HYPH</name>
<feature type="transmembrane region" description="Helical" evidence="6">
    <location>
        <begin position="6"/>
        <end position="26"/>
    </location>
</feature>
<feature type="transmembrane region" description="Helical" evidence="6">
    <location>
        <begin position="247"/>
        <end position="266"/>
    </location>
</feature>
<evidence type="ECO:0000256" key="1">
    <source>
        <dbReference type="ARBA" id="ARBA00004651"/>
    </source>
</evidence>
<feature type="transmembrane region" description="Helical" evidence="6">
    <location>
        <begin position="223"/>
        <end position="240"/>
    </location>
</feature>
<evidence type="ECO:0000256" key="3">
    <source>
        <dbReference type="ARBA" id="ARBA00022692"/>
    </source>
</evidence>
<feature type="transmembrane region" description="Helical" evidence="6">
    <location>
        <begin position="66"/>
        <end position="90"/>
    </location>
</feature>
<dbReference type="GO" id="GO:0005886">
    <property type="term" value="C:plasma membrane"/>
    <property type="evidence" value="ECO:0007669"/>
    <property type="project" value="UniProtKB-SubCell"/>
</dbReference>
<keyword evidence="2" id="KW-1003">Cell membrane</keyword>
<dbReference type="InterPro" id="IPR001851">
    <property type="entry name" value="ABC_transp_permease"/>
</dbReference>
<feature type="transmembrane region" description="Helical" evidence="6">
    <location>
        <begin position="33"/>
        <end position="54"/>
    </location>
</feature>
<gene>
    <name evidence="7" type="ORF">SAMN05877838_1351</name>
</gene>
<evidence type="ECO:0000313" key="7">
    <source>
        <dbReference type="EMBL" id="SOE16482.1"/>
    </source>
</evidence>
<keyword evidence="3 6" id="KW-0812">Transmembrane</keyword>
<dbReference type="InterPro" id="IPR043428">
    <property type="entry name" value="LivM-like"/>
</dbReference>
<dbReference type="GO" id="GO:0015658">
    <property type="term" value="F:branched-chain amino acid transmembrane transporter activity"/>
    <property type="evidence" value="ECO:0007669"/>
    <property type="project" value="InterPro"/>
</dbReference>
<dbReference type="Proteomes" id="UP000219465">
    <property type="component" value="Unassembled WGS sequence"/>
</dbReference>
<dbReference type="EMBL" id="OCPC01000001">
    <property type="protein sequence ID" value="SOE16482.1"/>
    <property type="molecule type" value="Genomic_DNA"/>
</dbReference>
<evidence type="ECO:0000313" key="8">
    <source>
        <dbReference type="Proteomes" id="UP000219465"/>
    </source>
</evidence>
<comment type="subcellular location">
    <subcellularLocation>
        <location evidence="1">Cell membrane</location>
        <topology evidence="1">Multi-pass membrane protein</topology>
    </subcellularLocation>
</comment>
<organism evidence="7 8">
    <name type="scientific">Hoeflea halophila</name>
    <dbReference type="NCBI Taxonomy" id="714899"/>
    <lineage>
        <taxon>Bacteria</taxon>
        <taxon>Pseudomonadati</taxon>
        <taxon>Pseudomonadota</taxon>
        <taxon>Alphaproteobacteria</taxon>
        <taxon>Hyphomicrobiales</taxon>
        <taxon>Rhizobiaceae</taxon>
        <taxon>Hoeflea</taxon>
    </lineage>
</organism>
<evidence type="ECO:0000256" key="5">
    <source>
        <dbReference type="ARBA" id="ARBA00023136"/>
    </source>
</evidence>
<keyword evidence="8" id="KW-1185">Reference proteome</keyword>
<keyword evidence="4 6" id="KW-1133">Transmembrane helix</keyword>
<dbReference type="Pfam" id="PF02653">
    <property type="entry name" value="BPD_transp_2"/>
    <property type="match status" value="1"/>
</dbReference>
<feature type="transmembrane region" description="Helical" evidence="6">
    <location>
        <begin position="97"/>
        <end position="113"/>
    </location>
</feature>
<evidence type="ECO:0000256" key="4">
    <source>
        <dbReference type="ARBA" id="ARBA00022989"/>
    </source>
</evidence>
<feature type="transmembrane region" description="Helical" evidence="6">
    <location>
        <begin position="278"/>
        <end position="296"/>
    </location>
</feature>
<sequence>MELLAYAAFFLTIALTYAVICLGLNVQWGQTGLFNVGIAGFVGLGAYVSAALTTPDAAERIGGFDLHIALGWLAAMAAGAALALAVGLLTLRMRSDYLAITTFGIAVALQLVFQNTESLTGGAFGMAFIPRPFSGLQSEPFAFNVLNLALTALVVLVLYVLLEHLLRSPWGRALRAVREDEVAAQALGKNPVLLRIQAFALGGAIMALAGAVQAHFIGFIAPANYLPMMTFQVWAMLIVGGSGNNRGAILGAVLVWAIWALSGALISEIFPADQQARAASLQIVIIGVMLCAILLWRPQGILPEVRSVSRHLGHRNKDT</sequence>
<dbReference type="PANTHER" id="PTHR30482:SF10">
    <property type="entry name" value="HIGH-AFFINITY BRANCHED-CHAIN AMINO ACID TRANSPORT PROTEIN BRAE"/>
    <property type="match status" value="1"/>
</dbReference>
<reference evidence="8" key="1">
    <citation type="submission" date="2017-08" db="EMBL/GenBank/DDBJ databases">
        <authorList>
            <person name="Varghese N."/>
            <person name="Submissions S."/>
        </authorList>
    </citation>
    <scope>NUCLEOTIDE SEQUENCE [LARGE SCALE GENOMIC DNA]</scope>
    <source>
        <strain evidence="8">KCTC 23107</strain>
    </source>
</reference>
<evidence type="ECO:0000256" key="6">
    <source>
        <dbReference type="SAM" id="Phobius"/>
    </source>
</evidence>
<accession>A0A286I8T9</accession>
<dbReference type="PANTHER" id="PTHR30482">
    <property type="entry name" value="HIGH-AFFINITY BRANCHED-CHAIN AMINO ACID TRANSPORT SYSTEM PERMEASE"/>
    <property type="match status" value="1"/>
</dbReference>
<evidence type="ECO:0000256" key="2">
    <source>
        <dbReference type="ARBA" id="ARBA00022475"/>
    </source>
</evidence>